<proteinExistence type="predicted"/>
<dbReference type="RefSeq" id="WP_131553710.1">
    <property type="nucleotide sequence ID" value="NZ_SJSK01000003.1"/>
</dbReference>
<accession>A0A4R0MTB7</accession>
<name>A0A4R0MTB7_9SPHI</name>
<evidence type="ECO:0000256" key="1">
    <source>
        <dbReference type="SAM" id="MobiDB-lite"/>
    </source>
</evidence>
<evidence type="ECO:0000313" key="2">
    <source>
        <dbReference type="EMBL" id="TCC90309.1"/>
    </source>
</evidence>
<dbReference type="EMBL" id="SJSK01000003">
    <property type="protein sequence ID" value="TCC90309.1"/>
    <property type="molecule type" value="Genomic_DNA"/>
</dbReference>
<dbReference type="AlphaFoldDB" id="A0A4R0MTB7"/>
<gene>
    <name evidence="2" type="ORF">EZ428_13610</name>
</gene>
<protein>
    <submittedName>
        <fullName evidence="2">Uncharacterized protein</fullName>
    </submittedName>
</protein>
<feature type="compositionally biased region" description="Polar residues" evidence="1">
    <location>
        <begin position="62"/>
        <end position="71"/>
    </location>
</feature>
<organism evidence="2 3">
    <name type="scientific">Pedobacter frigiditerrae</name>
    <dbReference type="NCBI Taxonomy" id="2530452"/>
    <lineage>
        <taxon>Bacteria</taxon>
        <taxon>Pseudomonadati</taxon>
        <taxon>Bacteroidota</taxon>
        <taxon>Sphingobacteriia</taxon>
        <taxon>Sphingobacteriales</taxon>
        <taxon>Sphingobacteriaceae</taxon>
        <taxon>Pedobacter</taxon>
    </lineage>
</organism>
<evidence type="ECO:0000313" key="3">
    <source>
        <dbReference type="Proteomes" id="UP000292884"/>
    </source>
</evidence>
<keyword evidence="3" id="KW-1185">Reference proteome</keyword>
<feature type="region of interest" description="Disordered" evidence="1">
    <location>
        <begin position="1"/>
        <end position="71"/>
    </location>
</feature>
<dbReference type="Proteomes" id="UP000292884">
    <property type="component" value="Unassembled WGS sequence"/>
</dbReference>
<comment type="caution">
    <text evidence="2">The sequence shown here is derived from an EMBL/GenBank/DDBJ whole genome shotgun (WGS) entry which is preliminary data.</text>
</comment>
<sequence>MENQNQHKPKAKDISLVSRKTNEEIDEDEKGNLIIGGKISGNQAEPSDGLFTEDFPIEKSSLIDNQNQAQD</sequence>
<reference evidence="2 3" key="1">
    <citation type="submission" date="2019-02" db="EMBL/GenBank/DDBJ databases">
        <title>Pedobacter sp. RP-1-13 sp. nov., isolated from Arctic soil.</title>
        <authorList>
            <person name="Dahal R.H."/>
        </authorList>
    </citation>
    <scope>NUCLEOTIDE SEQUENCE [LARGE SCALE GENOMIC DNA]</scope>
    <source>
        <strain evidence="2 3">RP-1-13</strain>
    </source>
</reference>